<gene>
    <name evidence="8" type="ORF">EOD40_05725</name>
</gene>
<comment type="similarity">
    <text evidence="1">Belongs to the glycosyl hydrolase 32 family.</text>
</comment>
<evidence type="ECO:0000313" key="9">
    <source>
        <dbReference type="Proteomes" id="UP000285211"/>
    </source>
</evidence>
<organism evidence="8 9">
    <name type="scientific">Flavobacterium sufflavum</name>
    <dbReference type="NCBI Taxonomy" id="1921138"/>
    <lineage>
        <taxon>Bacteria</taxon>
        <taxon>Pseudomonadati</taxon>
        <taxon>Bacteroidota</taxon>
        <taxon>Flavobacteriia</taxon>
        <taxon>Flavobacteriales</taxon>
        <taxon>Flavobacteriaceae</taxon>
        <taxon>Flavobacterium</taxon>
    </lineage>
</organism>
<evidence type="ECO:0000256" key="1">
    <source>
        <dbReference type="ARBA" id="ARBA00009902"/>
    </source>
</evidence>
<keyword evidence="9" id="KW-1185">Reference proteome</keyword>
<dbReference type="GO" id="GO:0005975">
    <property type="term" value="P:carbohydrate metabolic process"/>
    <property type="evidence" value="ECO:0007669"/>
    <property type="project" value="InterPro"/>
</dbReference>
<evidence type="ECO:0000256" key="2">
    <source>
        <dbReference type="ARBA" id="ARBA00012758"/>
    </source>
</evidence>
<dbReference type="InterPro" id="IPR032507">
    <property type="entry name" value="BT1760-like_C"/>
</dbReference>
<dbReference type="PROSITE" id="PS51257">
    <property type="entry name" value="PROKAR_LIPOPROTEIN"/>
    <property type="match status" value="1"/>
</dbReference>
<dbReference type="InterPro" id="IPR013148">
    <property type="entry name" value="Glyco_hydro_32_N"/>
</dbReference>
<dbReference type="SMART" id="SM00640">
    <property type="entry name" value="Glyco_32"/>
    <property type="match status" value="1"/>
</dbReference>
<feature type="signal peptide" evidence="5">
    <location>
        <begin position="1"/>
        <end position="26"/>
    </location>
</feature>
<proteinExistence type="inferred from homology"/>
<dbReference type="EC" id="3.2.1.26" evidence="2"/>
<dbReference type="InterPro" id="IPR001362">
    <property type="entry name" value="Glyco_hydro_32"/>
</dbReference>
<feature type="domain" description="BT1760-like C-terminal" evidence="7">
    <location>
        <begin position="371"/>
        <end position="550"/>
    </location>
</feature>
<feature type="domain" description="Glycosyl hydrolase family 32 N-terminal" evidence="6">
    <location>
        <begin position="88"/>
        <end position="359"/>
    </location>
</feature>
<evidence type="ECO:0000256" key="3">
    <source>
        <dbReference type="ARBA" id="ARBA00022801"/>
    </source>
</evidence>
<keyword evidence="3" id="KW-0378">Hydrolase</keyword>
<evidence type="ECO:0000313" key="8">
    <source>
        <dbReference type="EMBL" id="RVT78732.1"/>
    </source>
</evidence>
<dbReference type="Proteomes" id="UP000285211">
    <property type="component" value="Unassembled WGS sequence"/>
</dbReference>
<name>A0A437L189_9FLAO</name>
<evidence type="ECO:0000259" key="6">
    <source>
        <dbReference type="Pfam" id="PF00251"/>
    </source>
</evidence>
<dbReference type="EMBL" id="SACJ01000002">
    <property type="protein sequence ID" value="RVT78732.1"/>
    <property type="molecule type" value="Genomic_DNA"/>
</dbReference>
<dbReference type="CDD" id="cd08995">
    <property type="entry name" value="GH32_EcAec43-like"/>
    <property type="match status" value="1"/>
</dbReference>
<dbReference type="RefSeq" id="WP_128193931.1">
    <property type="nucleotide sequence ID" value="NZ_SACJ01000002.1"/>
</dbReference>
<comment type="caution">
    <text evidence="8">The sequence shown here is derived from an EMBL/GenBank/DDBJ whole genome shotgun (WGS) entry which is preliminary data.</text>
</comment>
<sequence length="553" mass="61841">MKCSIKKLMLIIGLAFFLLFSCNSETESPNVEKSQGSTSKMAASLKMATAMALTCNAQAEQTDYNIYRMVSDGTRIGDVMPYYDTTTNAFYIYYLKDIWNDAINKRHPWYGFKTTDFYNYTELSSGEILSCSTNSCAQNFALGTGNVIKSGTKFYAFYTGHNPNYPSSCVTKKEGIMLATSSSLNSNFTPKTTFTTIYPPVGLGFDETQNFRDPYVFWDATTSTYIMLVSARKQDGGGNWKGVIAKYSSTNLLNWTYNNIIYDGGAQNFFMMETPEIFKMGSTYYLMFSDIDSKYVYYRKSSSVNGPWSLPVGQDRLDGTGFYAAKTATDGTDRYIFAWTNILSGNTDAGTWAWGGNLAVHKIYQKSNGDLAVAIPHTLKNKMETTNYTPVQNSQWGNVNPLVGGLSYELTSPADFDVANIIYDPISLARYKISATVSYSNCNKDFGFMIGACDGYENFYSLRFVPSQNRFSLDKINRSALTTTTIAYNDVPYVFAANTDYDIQIVIENSMLVVYINNEVALTNRLYKASNTSWGIFADNSTVKFNNIKVSIP</sequence>
<dbReference type="Gene3D" id="2.115.10.20">
    <property type="entry name" value="Glycosyl hydrolase domain, family 43"/>
    <property type="match status" value="1"/>
</dbReference>
<dbReference type="PANTHER" id="PTHR43101">
    <property type="entry name" value="BETA-FRUCTOSIDASE"/>
    <property type="match status" value="1"/>
</dbReference>
<keyword evidence="5" id="KW-0732">Signal</keyword>
<reference evidence="8 9" key="1">
    <citation type="submission" date="2019-01" db="EMBL/GenBank/DDBJ databases">
        <authorList>
            <person name="Chen W.-M."/>
        </authorList>
    </citation>
    <scope>NUCLEOTIDE SEQUENCE [LARGE SCALE GENOMIC DNA]</scope>
    <source>
        <strain evidence="8 9">BBQ-12</strain>
    </source>
</reference>
<dbReference type="OrthoDB" id="9759709at2"/>
<dbReference type="Gene3D" id="2.60.120.560">
    <property type="entry name" value="Exo-inulinase, domain 1"/>
    <property type="match status" value="1"/>
</dbReference>
<dbReference type="AlphaFoldDB" id="A0A437L189"/>
<keyword evidence="4" id="KW-0326">Glycosidase</keyword>
<dbReference type="PANTHER" id="PTHR43101:SF1">
    <property type="entry name" value="BETA-FRUCTOSIDASE"/>
    <property type="match status" value="1"/>
</dbReference>
<dbReference type="Pfam" id="PF00251">
    <property type="entry name" value="Glyco_hydro_32N"/>
    <property type="match status" value="1"/>
</dbReference>
<dbReference type="InterPro" id="IPR051214">
    <property type="entry name" value="GH32_Enzymes"/>
</dbReference>
<dbReference type="SUPFAM" id="SSF75005">
    <property type="entry name" value="Arabinanase/levansucrase/invertase"/>
    <property type="match status" value="1"/>
</dbReference>
<accession>A0A437L189</accession>
<evidence type="ECO:0000256" key="4">
    <source>
        <dbReference type="ARBA" id="ARBA00023295"/>
    </source>
</evidence>
<evidence type="ECO:0000256" key="5">
    <source>
        <dbReference type="SAM" id="SignalP"/>
    </source>
</evidence>
<protein>
    <recommendedName>
        <fullName evidence="2">beta-fructofuranosidase</fullName>
        <ecNumber evidence="2">3.2.1.26</ecNumber>
    </recommendedName>
</protein>
<dbReference type="InterPro" id="IPR023296">
    <property type="entry name" value="Glyco_hydro_beta-prop_sf"/>
</dbReference>
<feature type="chain" id="PRO_5019018660" description="beta-fructofuranosidase" evidence="5">
    <location>
        <begin position="27"/>
        <end position="553"/>
    </location>
</feature>
<evidence type="ECO:0000259" key="7">
    <source>
        <dbReference type="Pfam" id="PF16346"/>
    </source>
</evidence>
<dbReference type="GO" id="GO:0004564">
    <property type="term" value="F:beta-fructofuranosidase activity"/>
    <property type="evidence" value="ECO:0007669"/>
    <property type="project" value="UniProtKB-EC"/>
</dbReference>
<dbReference type="Pfam" id="PF16346">
    <property type="entry name" value="GH32_BT1760-like_C"/>
    <property type="match status" value="1"/>
</dbReference>